<organism evidence="1 2">
    <name type="scientific">Raoultella terrigena</name>
    <name type="common">Klebsiella terrigena</name>
    <dbReference type="NCBI Taxonomy" id="577"/>
    <lineage>
        <taxon>Bacteria</taxon>
        <taxon>Pseudomonadati</taxon>
        <taxon>Pseudomonadota</taxon>
        <taxon>Gammaproteobacteria</taxon>
        <taxon>Enterobacterales</taxon>
        <taxon>Enterobacteriaceae</taxon>
        <taxon>Klebsiella/Raoultella group</taxon>
        <taxon>Raoultella</taxon>
    </lineage>
</organism>
<gene>
    <name evidence="1" type="ORF">NCTC9185_07757</name>
</gene>
<dbReference type="EMBL" id="CABDVU010000001">
    <property type="protein sequence ID" value="VTN15668.1"/>
    <property type="molecule type" value="Genomic_DNA"/>
</dbReference>
<proteinExistence type="predicted"/>
<sequence>MITPTFRPGAHLSPLNVWDMQLTQGHDVSLHQPAGWSTALVFLKVKSALTALKMRAKGSWWC</sequence>
<protein>
    <submittedName>
        <fullName evidence="1">Uncharacterized protein</fullName>
    </submittedName>
</protein>
<reference evidence="1 2" key="1">
    <citation type="submission" date="2019-04" db="EMBL/GenBank/DDBJ databases">
        <authorList>
            <consortium name="Pathogen Informatics"/>
        </authorList>
    </citation>
    <scope>NUCLEOTIDE SEQUENCE [LARGE SCALE GENOMIC DNA]</scope>
    <source>
        <strain evidence="1 2">NCTC9185</strain>
    </source>
</reference>
<accession>A0A4U9DGR6</accession>
<dbReference type="AlphaFoldDB" id="A0A4U9DGR6"/>
<evidence type="ECO:0000313" key="1">
    <source>
        <dbReference type="EMBL" id="VTN15668.1"/>
    </source>
</evidence>
<dbReference type="Proteomes" id="UP000339249">
    <property type="component" value="Unassembled WGS sequence"/>
</dbReference>
<evidence type="ECO:0000313" key="2">
    <source>
        <dbReference type="Proteomes" id="UP000339249"/>
    </source>
</evidence>
<name>A0A4U9DGR6_RAOTE</name>